<dbReference type="EMBL" id="KN831799">
    <property type="protein sequence ID" value="KIM37232.1"/>
    <property type="molecule type" value="Genomic_DNA"/>
</dbReference>
<reference evidence="10" key="2">
    <citation type="submission" date="2015-01" db="EMBL/GenBank/DDBJ databases">
        <title>Evolutionary Origins and Diversification of the Mycorrhizal Mutualists.</title>
        <authorList>
            <consortium name="DOE Joint Genome Institute"/>
            <consortium name="Mycorrhizal Genomics Consortium"/>
            <person name="Kohler A."/>
            <person name="Kuo A."/>
            <person name="Nagy L.G."/>
            <person name="Floudas D."/>
            <person name="Copeland A."/>
            <person name="Barry K.W."/>
            <person name="Cichocki N."/>
            <person name="Veneault-Fourrey C."/>
            <person name="LaButti K."/>
            <person name="Lindquist E.A."/>
            <person name="Lipzen A."/>
            <person name="Lundell T."/>
            <person name="Morin E."/>
            <person name="Murat C."/>
            <person name="Riley R."/>
            <person name="Ohm R."/>
            <person name="Sun H."/>
            <person name="Tunlid A."/>
            <person name="Henrissat B."/>
            <person name="Grigoriev I.V."/>
            <person name="Hibbett D.S."/>
            <person name="Martin F."/>
        </authorList>
    </citation>
    <scope>NUCLEOTIDE SEQUENCE [LARGE SCALE GENOMIC DNA]</scope>
    <source>
        <strain evidence="10">h7</strain>
    </source>
</reference>
<reference evidence="9 10" key="1">
    <citation type="submission" date="2014-04" db="EMBL/GenBank/DDBJ databases">
        <authorList>
            <consortium name="DOE Joint Genome Institute"/>
            <person name="Kuo A."/>
            <person name="Gay G."/>
            <person name="Dore J."/>
            <person name="Kohler A."/>
            <person name="Nagy L.G."/>
            <person name="Floudas D."/>
            <person name="Copeland A."/>
            <person name="Barry K.W."/>
            <person name="Cichocki N."/>
            <person name="Veneault-Fourrey C."/>
            <person name="LaButti K."/>
            <person name="Lindquist E.A."/>
            <person name="Lipzen A."/>
            <person name="Lundell T."/>
            <person name="Morin E."/>
            <person name="Murat C."/>
            <person name="Sun H."/>
            <person name="Tunlid A."/>
            <person name="Henrissat B."/>
            <person name="Grigoriev I.V."/>
            <person name="Hibbett D.S."/>
            <person name="Martin F."/>
            <person name="Nordberg H.P."/>
            <person name="Cantor M.N."/>
            <person name="Hua S.X."/>
        </authorList>
    </citation>
    <scope>NUCLEOTIDE SEQUENCE [LARGE SCALE GENOMIC DNA]</scope>
    <source>
        <strain evidence="10">h7</strain>
    </source>
</reference>
<feature type="domain" description="Hexokinase C-terminal" evidence="8">
    <location>
        <begin position="212"/>
        <end position="464"/>
    </location>
</feature>
<dbReference type="AlphaFoldDB" id="A0A0C2Y899"/>
<keyword evidence="5 6" id="KW-0067">ATP-binding</keyword>
<dbReference type="GO" id="GO:0005829">
    <property type="term" value="C:cytosol"/>
    <property type="evidence" value="ECO:0007669"/>
    <property type="project" value="TreeGrafter"/>
</dbReference>
<dbReference type="OrthoDB" id="419537at2759"/>
<dbReference type="GO" id="GO:0005524">
    <property type="term" value="F:ATP binding"/>
    <property type="evidence" value="ECO:0007669"/>
    <property type="project" value="UniProtKB-UniRule"/>
</dbReference>
<dbReference type="GO" id="GO:0005739">
    <property type="term" value="C:mitochondrion"/>
    <property type="evidence" value="ECO:0007669"/>
    <property type="project" value="TreeGrafter"/>
</dbReference>
<feature type="domain" description="Hexokinase N-terminal" evidence="7">
    <location>
        <begin position="11"/>
        <end position="205"/>
    </location>
</feature>
<dbReference type="GO" id="GO:0006096">
    <property type="term" value="P:glycolytic process"/>
    <property type="evidence" value="ECO:0007669"/>
    <property type="project" value="UniProtKB-UniPathway"/>
</dbReference>
<dbReference type="HOGENOM" id="CLU_014393_5_0_1"/>
<comment type="similarity">
    <text evidence="1 6">Belongs to the hexokinase family.</text>
</comment>
<dbReference type="InterPro" id="IPR001312">
    <property type="entry name" value="Hexokinase"/>
</dbReference>
<dbReference type="Gene3D" id="3.30.420.40">
    <property type="match status" value="1"/>
</dbReference>
<dbReference type="PRINTS" id="PR00475">
    <property type="entry name" value="HEXOKINASE"/>
</dbReference>
<keyword evidence="3 6" id="KW-0547">Nucleotide-binding</keyword>
<evidence type="ECO:0000313" key="9">
    <source>
        <dbReference type="EMBL" id="KIM37232.1"/>
    </source>
</evidence>
<dbReference type="PANTHER" id="PTHR19443:SF30">
    <property type="entry name" value="GLUCOKINASE-1-RELATED"/>
    <property type="match status" value="1"/>
</dbReference>
<gene>
    <name evidence="9" type="ORF">M413DRAFT_31153</name>
</gene>
<dbReference type="PROSITE" id="PS51748">
    <property type="entry name" value="HEXOKINASE_2"/>
    <property type="match status" value="1"/>
</dbReference>
<dbReference type="GO" id="GO:0001678">
    <property type="term" value="P:intracellular glucose homeostasis"/>
    <property type="evidence" value="ECO:0007669"/>
    <property type="project" value="InterPro"/>
</dbReference>
<keyword evidence="2 6" id="KW-0808">Transferase</keyword>
<dbReference type="GO" id="GO:0006006">
    <property type="term" value="P:glucose metabolic process"/>
    <property type="evidence" value="ECO:0007669"/>
    <property type="project" value="TreeGrafter"/>
</dbReference>
<evidence type="ECO:0000256" key="3">
    <source>
        <dbReference type="ARBA" id="ARBA00022741"/>
    </source>
</evidence>
<dbReference type="UniPathway" id="UPA00109">
    <property type="reaction ID" value="UER00180"/>
</dbReference>
<dbReference type="PANTHER" id="PTHR19443">
    <property type="entry name" value="HEXOKINASE"/>
    <property type="match status" value="1"/>
</dbReference>
<dbReference type="Gene3D" id="3.40.367.20">
    <property type="match status" value="1"/>
</dbReference>
<evidence type="ECO:0000259" key="7">
    <source>
        <dbReference type="Pfam" id="PF00349"/>
    </source>
</evidence>
<evidence type="ECO:0000259" key="8">
    <source>
        <dbReference type="Pfam" id="PF03727"/>
    </source>
</evidence>
<evidence type="ECO:0000256" key="4">
    <source>
        <dbReference type="ARBA" id="ARBA00022777"/>
    </source>
</evidence>
<organism evidence="9 10">
    <name type="scientific">Hebeloma cylindrosporum</name>
    <dbReference type="NCBI Taxonomy" id="76867"/>
    <lineage>
        <taxon>Eukaryota</taxon>
        <taxon>Fungi</taxon>
        <taxon>Dikarya</taxon>
        <taxon>Basidiomycota</taxon>
        <taxon>Agaricomycotina</taxon>
        <taxon>Agaricomycetes</taxon>
        <taxon>Agaricomycetidae</taxon>
        <taxon>Agaricales</taxon>
        <taxon>Agaricineae</taxon>
        <taxon>Hymenogastraceae</taxon>
        <taxon>Hebeloma</taxon>
    </lineage>
</organism>
<evidence type="ECO:0000313" key="10">
    <source>
        <dbReference type="Proteomes" id="UP000053424"/>
    </source>
</evidence>
<dbReference type="InterPro" id="IPR043129">
    <property type="entry name" value="ATPase_NBD"/>
</dbReference>
<dbReference type="GO" id="GO:0004340">
    <property type="term" value="F:glucokinase activity"/>
    <property type="evidence" value="ECO:0007669"/>
    <property type="project" value="TreeGrafter"/>
</dbReference>
<evidence type="ECO:0000256" key="2">
    <source>
        <dbReference type="ARBA" id="ARBA00022679"/>
    </source>
</evidence>
<evidence type="ECO:0000256" key="1">
    <source>
        <dbReference type="ARBA" id="ARBA00009225"/>
    </source>
</evidence>
<evidence type="ECO:0000256" key="5">
    <source>
        <dbReference type="ARBA" id="ARBA00022840"/>
    </source>
</evidence>
<keyword evidence="10" id="KW-1185">Reference proteome</keyword>
<dbReference type="Proteomes" id="UP000053424">
    <property type="component" value="Unassembled WGS sequence"/>
</dbReference>
<dbReference type="GO" id="GO:0008865">
    <property type="term" value="F:fructokinase activity"/>
    <property type="evidence" value="ECO:0007669"/>
    <property type="project" value="TreeGrafter"/>
</dbReference>
<accession>A0A0C2Y899</accession>
<keyword evidence="4 6" id="KW-0418">Kinase</keyword>
<dbReference type="STRING" id="686832.A0A0C2Y899"/>
<dbReference type="EC" id="2.7.1.-" evidence="6"/>
<evidence type="ECO:0000256" key="6">
    <source>
        <dbReference type="RuleBase" id="RU362007"/>
    </source>
</evidence>
<dbReference type="Pfam" id="PF03727">
    <property type="entry name" value="Hexokinase_2"/>
    <property type="match status" value="1"/>
</dbReference>
<name>A0A0C2Y899_HEBCY</name>
<dbReference type="GO" id="GO:0005536">
    <property type="term" value="F:D-glucose binding"/>
    <property type="evidence" value="ECO:0007669"/>
    <property type="project" value="InterPro"/>
</dbReference>
<dbReference type="InterPro" id="IPR022673">
    <property type="entry name" value="Hexokinase_C"/>
</dbReference>
<sequence length="472" mass="50426">MPTTTSNPNVVDEIIKSFQLPDDSLTVITQKILEAFKLGTDGNPNGLAMTPTFVTSVPNGTEKGTFLTLDFESAAFRVSQVKLDGKRNLSSADKIVDLSAQDKTGEATAFFDLVADSVRGFLAENGIQGSTSNPLPLGVTFGFPVQKTGIKNAKLAAWTKGFSVQNAVGKDVSTLLQDALDRKKIPVKCVSVVNDTAAIFLAQSYLSGGCVLAAIFGVGTNGAFPEEIAKIKKLHNTPSLSTTGKMILNTEWGAFDNQASISNRNVLPRTPYDNKLHRESLRPGFQSFEKMVSWMYLGEIARNIFVFLIDQSPPALFGGKSTPALNAQFGFDSYYLTLVEQANSLTDIKAVLVEHLGLKSEDISDADASIVRAVSIAVTTRSARLAACAVAAGLVYRGHLALGPRAPAGPKLPVAVYGELMLLYPQFQTRLHEALTAITGKGTQERVDFIQVKDGGALGAALSAFEATTIQK</sequence>
<keyword evidence="6" id="KW-0324">Glycolysis</keyword>
<dbReference type="Pfam" id="PF00349">
    <property type="entry name" value="Hexokinase_1"/>
    <property type="match status" value="1"/>
</dbReference>
<proteinExistence type="inferred from homology"/>
<protein>
    <recommendedName>
        <fullName evidence="6">Phosphotransferase</fullName>
        <ecNumber evidence="6">2.7.1.-</ecNumber>
    </recommendedName>
</protein>
<dbReference type="InterPro" id="IPR022672">
    <property type="entry name" value="Hexokinase_N"/>
</dbReference>
<dbReference type="SUPFAM" id="SSF53067">
    <property type="entry name" value="Actin-like ATPase domain"/>
    <property type="match status" value="2"/>
</dbReference>